<evidence type="ECO:0000256" key="3">
    <source>
        <dbReference type="ARBA" id="ARBA00022737"/>
    </source>
</evidence>
<keyword evidence="2" id="KW-0732">Signal</keyword>
<dbReference type="Proteomes" id="UP001174909">
    <property type="component" value="Unassembled WGS sequence"/>
</dbReference>
<protein>
    <submittedName>
        <fullName evidence="8">Sushi, nidogen and EGF-like domain-containing protein 1</fullName>
    </submittedName>
</protein>
<dbReference type="PANTHER" id="PTHR46393:SF7">
    <property type="entry name" value="COMPLEMENT C2"/>
    <property type="match status" value="1"/>
</dbReference>
<dbReference type="Pfam" id="PF00084">
    <property type="entry name" value="Sushi"/>
    <property type="match status" value="2"/>
</dbReference>
<sequence>MRQAWWTKIFPCSDREFMQQPIGLVGSIPFVQMWKFVMLCMQRKPSVRKEMQFFMVFSLLITLCCCQCNESFPGGLIPYGDDCVDDCLDGTKERSCNDSRIESDVTEKQPLDVNYTFYGQNYSSVYICENGLISFEDCEEFCKNQTDLKASSVPVIAGIWQDIFLFRFYSSDATYKVPYAYYKERMNNTGCFNESKKKVEEHLCNGFGERLDFNLTHVFSSTWHGIGNTSGTIQIVIATDENKPDTYALLIYDDWNVTEEQRMQIGFSAGCDEKYFPLSSIAGTSNIGVPGVYAFRIDQRDIIDPSKGVDCGDLPDPQNGKVKYTSTILNSLANYTCTADCDFMLTRECLPDGSWSGKEPECPDIVCRGLEKCHPENGWLSLISGSQGLVAEYGCELGYIPNNTRDTRHCKCGSWSGDEIHCVEMCPNVGQDKTCGEHSLILACDSRKDRITNSSILHLNGSYEFFQEPLSSLQASKQQILIPPVKSVSTEHAPCHGRTFYHFPVNPLHVTSQDIGISGAYILRIDETPGGIHCNCSIDEIVNPANGEADIINTLRASWGVYDCRSGFSLTGDNPRQCINGVWMGTAPECKRRSLEMT</sequence>
<dbReference type="InterPro" id="IPR003886">
    <property type="entry name" value="NIDO_dom"/>
</dbReference>
<dbReference type="GO" id="GO:0007160">
    <property type="term" value="P:cell-matrix adhesion"/>
    <property type="evidence" value="ECO:0007669"/>
    <property type="project" value="InterPro"/>
</dbReference>
<evidence type="ECO:0000313" key="8">
    <source>
        <dbReference type="EMBL" id="CAI8044097.1"/>
    </source>
</evidence>
<accession>A0AA35XAW6</accession>
<feature type="domain" description="Sushi" evidence="7">
    <location>
        <begin position="309"/>
        <end position="364"/>
    </location>
</feature>
<dbReference type="Gene3D" id="2.10.70.10">
    <property type="entry name" value="Complement Module, domain 1"/>
    <property type="match status" value="2"/>
</dbReference>
<keyword evidence="9" id="KW-1185">Reference proteome</keyword>
<evidence type="ECO:0000256" key="6">
    <source>
        <dbReference type="PROSITE-ProRule" id="PRU00302"/>
    </source>
</evidence>
<dbReference type="CDD" id="cd00033">
    <property type="entry name" value="CCP"/>
    <property type="match status" value="2"/>
</dbReference>
<comment type="caution">
    <text evidence="8">The sequence shown here is derived from an EMBL/GenBank/DDBJ whole genome shotgun (WGS) entry which is preliminary data.</text>
</comment>
<gene>
    <name evidence="8" type="ORF">GBAR_LOCUS24481</name>
</gene>
<keyword evidence="3" id="KW-0677">Repeat</keyword>
<evidence type="ECO:0000256" key="2">
    <source>
        <dbReference type="ARBA" id="ARBA00022729"/>
    </source>
</evidence>
<keyword evidence="1 6" id="KW-0768">Sushi</keyword>
<evidence type="ECO:0000313" key="9">
    <source>
        <dbReference type="Proteomes" id="UP001174909"/>
    </source>
</evidence>
<dbReference type="PROSITE" id="PS50923">
    <property type="entry name" value="SUSHI"/>
    <property type="match status" value="2"/>
</dbReference>
<dbReference type="SUPFAM" id="SSF57535">
    <property type="entry name" value="Complement control module/SCR domain"/>
    <property type="match status" value="2"/>
</dbReference>
<dbReference type="InterPro" id="IPR035976">
    <property type="entry name" value="Sushi/SCR/CCP_sf"/>
</dbReference>
<dbReference type="EMBL" id="CASHTH010003373">
    <property type="protein sequence ID" value="CAI8044097.1"/>
    <property type="molecule type" value="Genomic_DNA"/>
</dbReference>
<proteinExistence type="predicted"/>
<dbReference type="SMART" id="SM00539">
    <property type="entry name" value="NIDO"/>
    <property type="match status" value="1"/>
</dbReference>
<reference evidence="8" key="1">
    <citation type="submission" date="2023-03" db="EMBL/GenBank/DDBJ databases">
        <authorList>
            <person name="Steffen K."/>
            <person name="Cardenas P."/>
        </authorList>
    </citation>
    <scope>NUCLEOTIDE SEQUENCE</scope>
</reference>
<evidence type="ECO:0000256" key="4">
    <source>
        <dbReference type="ARBA" id="ARBA00023157"/>
    </source>
</evidence>
<keyword evidence="4" id="KW-1015">Disulfide bond</keyword>
<evidence type="ECO:0000256" key="5">
    <source>
        <dbReference type="ARBA" id="ARBA00023180"/>
    </source>
</evidence>
<name>A0AA35XAW6_GEOBA</name>
<evidence type="ECO:0000256" key="1">
    <source>
        <dbReference type="ARBA" id="ARBA00022659"/>
    </source>
</evidence>
<dbReference type="PANTHER" id="PTHR46393">
    <property type="entry name" value="SUSHI DOMAIN-CONTAINING PROTEIN"/>
    <property type="match status" value="1"/>
</dbReference>
<feature type="domain" description="Sushi" evidence="7">
    <location>
        <begin position="532"/>
        <end position="592"/>
    </location>
</feature>
<keyword evidence="5" id="KW-0325">Glycoprotein</keyword>
<organism evidence="8 9">
    <name type="scientific">Geodia barretti</name>
    <name type="common">Barrett's horny sponge</name>
    <dbReference type="NCBI Taxonomy" id="519541"/>
    <lineage>
        <taxon>Eukaryota</taxon>
        <taxon>Metazoa</taxon>
        <taxon>Porifera</taxon>
        <taxon>Demospongiae</taxon>
        <taxon>Heteroscleromorpha</taxon>
        <taxon>Tetractinellida</taxon>
        <taxon>Astrophorina</taxon>
        <taxon>Geodiidae</taxon>
        <taxon>Geodia</taxon>
    </lineage>
</organism>
<dbReference type="InterPro" id="IPR000436">
    <property type="entry name" value="Sushi_SCR_CCP_dom"/>
</dbReference>
<dbReference type="AlphaFoldDB" id="A0AA35XAW6"/>
<dbReference type="SMART" id="SM00032">
    <property type="entry name" value="CCP"/>
    <property type="match status" value="3"/>
</dbReference>
<dbReference type="Pfam" id="PF06119">
    <property type="entry name" value="NIDO"/>
    <property type="match status" value="1"/>
</dbReference>
<comment type="caution">
    <text evidence="6">Lacks conserved residue(s) required for the propagation of feature annotation.</text>
</comment>
<evidence type="ECO:0000259" key="7">
    <source>
        <dbReference type="PROSITE" id="PS50923"/>
    </source>
</evidence>